<protein>
    <recommendedName>
        <fullName evidence="2">DUF5671 domain-containing protein</fullName>
    </recommendedName>
</protein>
<feature type="domain" description="DUF5671" evidence="2">
    <location>
        <begin position="346"/>
        <end position="482"/>
    </location>
</feature>
<feature type="transmembrane region" description="Helical" evidence="1">
    <location>
        <begin position="6"/>
        <end position="24"/>
    </location>
</feature>
<feature type="transmembrane region" description="Helical" evidence="1">
    <location>
        <begin position="89"/>
        <end position="113"/>
    </location>
</feature>
<feature type="transmembrane region" description="Helical" evidence="1">
    <location>
        <begin position="309"/>
        <end position="329"/>
    </location>
</feature>
<keyword evidence="1" id="KW-0472">Membrane</keyword>
<feature type="domain" description="DUF5671" evidence="2">
    <location>
        <begin position="43"/>
        <end position="179"/>
    </location>
</feature>
<feature type="transmembrane region" description="Helical" evidence="1">
    <location>
        <begin position="392"/>
        <end position="410"/>
    </location>
</feature>
<dbReference type="EMBL" id="FMYF01000003">
    <property type="protein sequence ID" value="SDB81263.1"/>
    <property type="molecule type" value="Genomic_DNA"/>
</dbReference>
<dbReference type="RefSeq" id="WP_092607822.1">
    <property type="nucleotide sequence ID" value="NZ_FMYF01000003.1"/>
</dbReference>
<feature type="transmembrane region" description="Helical" evidence="1">
    <location>
        <begin position="350"/>
        <end position="372"/>
    </location>
</feature>
<evidence type="ECO:0000313" key="3">
    <source>
        <dbReference type="EMBL" id="SDB81263.1"/>
    </source>
</evidence>
<dbReference type="InterPro" id="IPR043728">
    <property type="entry name" value="DUF5671"/>
</dbReference>
<dbReference type="AlphaFoldDB" id="A0A1G6GHE9"/>
<dbReference type="Proteomes" id="UP000199086">
    <property type="component" value="Unassembled WGS sequence"/>
</dbReference>
<dbReference type="STRING" id="1577474.GA0111570_103247"/>
<sequence>MSILFGLLPALVVVALLALVIVWANRRHAAGAGAGGDPHPIRRFFQYLLLFGLLVVAAIGTSNLLARLFGSTTRAPGPSPYPGGPDPALLLAQDLAFSIVGIPLVALIAAWTWRSHRRDPEESRSGVYAVHATLMALVALLVSALALQALVGAAAYRPHLDADAAGRFIVWGAIWVAYWLLARRSLPAVHRGPHLVLGSMVGLVLVTLGFVRLVGTSLDMLVRPGEVIGIGGQLAGALGLFLAGALVWVRYWVTATAREPRTPLWLLHVLVLGVGGGLVLALLGASLLLWDTLVWFVGDPGQTTARLHFAGATSQFAAVLAGALVWWYHRSALAHGGTTGRTEVQRVYEYLVSAIGLGATAAGVGTVLVALIESVTPGVDVGMSVRNTLLSAVTLLVVGIPVWLTFWLAIRRKVAADPPAEVASRTRRIYLALLFGLAGVAAAIALIIVAIGLMQDVVVSQVSGATLRSMRYGLGVLVAAAAVSTYHGTVWREDRTIAPVPPVPAEAAPRWIILVGPAAPDLVRDVEQATGAHVELWSTAGEVGHWDREALVAALAEHTGPSALVLAQDGPPQVLDVSMAGRPLD</sequence>
<organism evidence="3 4">
    <name type="scientific">Raineyella antarctica</name>
    <dbReference type="NCBI Taxonomy" id="1577474"/>
    <lineage>
        <taxon>Bacteria</taxon>
        <taxon>Bacillati</taxon>
        <taxon>Actinomycetota</taxon>
        <taxon>Actinomycetes</taxon>
        <taxon>Propionibacteriales</taxon>
        <taxon>Propionibacteriaceae</taxon>
        <taxon>Raineyella</taxon>
    </lineage>
</organism>
<feature type="transmembrane region" description="Helical" evidence="1">
    <location>
        <begin position="44"/>
        <end position="69"/>
    </location>
</feature>
<accession>A0A1G6GHE9</accession>
<evidence type="ECO:0000313" key="4">
    <source>
        <dbReference type="Proteomes" id="UP000199086"/>
    </source>
</evidence>
<keyword evidence="1" id="KW-1133">Transmembrane helix</keyword>
<feature type="transmembrane region" description="Helical" evidence="1">
    <location>
        <begin position="164"/>
        <end position="182"/>
    </location>
</feature>
<feature type="transmembrane region" description="Helical" evidence="1">
    <location>
        <begin position="234"/>
        <end position="253"/>
    </location>
</feature>
<feature type="transmembrane region" description="Helical" evidence="1">
    <location>
        <begin position="194"/>
        <end position="214"/>
    </location>
</feature>
<proteinExistence type="predicted"/>
<dbReference type="OrthoDB" id="4819984at2"/>
<feature type="transmembrane region" description="Helical" evidence="1">
    <location>
        <begin position="430"/>
        <end position="452"/>
    </location>
</feature>
<feature type="transmembrane region" description="Helical" evidence="1">
    <location>
        <begin position="265"/>
        <end position="289"/>
    </location>
</feature>
<feature type="transmembrane region" description="Helical" evidence="1">
    <location>
        <begin position="472"/>
        <end position="491"/>
    </location>
</feature>
<dbReference type="Pfam" id="PF18920">
    <property type="entry name" value="DUF5671"/>
    <property type="match status" value="2"/>
</dbReference>
<reference evidence="3 4" key="1">
    <citation type="submission" date="2016-06" db="EMBL/GenBank/DDBJ databases">
        <authorList>
            <person name="Olsen C.W."/>
            <person name="Carey S."/>
            <person name="Hinshaw L."/>
            <person name="Karasin A.I."/>
        </authorList>
    </citation>
    <scope>NUCLEOTIDE SEQUENCE [LARGE SCALE GENOMIC DNA]</scope>
    <source>
        <strain evidence="3 4">LZ-22</strain>
    </source>
</reference>
<evidence type="ECO:0000256" key="1">
    <source>
        <dbReference type="SAM" id="Phobius"/>
    </source>
</evidence>
<keyword evidence="4" id="KW-1185">Reference proteome</keyword>
<keyword evidence="1" id="KW-0812">Transmembrane</keyword>
<feature type="transmembrane region" description="Helical" evidence="1">
    <location>
        <begin position="125"/>
        <end position="152"/>
    </location>
</feature>
<evidence type="ECO:0000259" key="2">
    <source>
        <dbReference type="Pfam" id="PF18920"/>
    </source>
</evidence>
<name>A0A1G6GHE9_9ACTN</name>
<gene>
    <name evidence="3" type="ORF">GA0111570_103247</name>
</gene>